<dbReference type="PANTHER" id="PTHR33932:SF4">
    <property type="entry name" value="NA(+)_H(+) ANTIPORTER SUBUNIT B"/>
    <property type="match status" value="1"/>
</dbReference>
<keyword evidence="5 7" id="KW-1133">Transmembrane helix</keyword>
<keyword evidence="6 7" id="KW-0472">Membrane</keyword>
<evidence type="ECO:0000259" key="8">
    <source>
        <dbReference type="Pfam" id="PF04039"/>
    </source>
</evidence>
<keyword evidence="3" id="KW-1003">Cell membrane</keyword>
<protein>
    <recommendedName>
        <fullName evidence="8">Na+/H+ antiporter MnhB subunit-related protein domain-containing protein</fullName>
    </recommendedName>
</protein>
<evidence type="ECO:0000256" key="7">
    <source>
        <dbReference type="SAM" id="Phobius"/>
    </source>
</evidence>
<feature type="transmembrane region" description="Helical" evidence="7">
    <location>
        <begin position="116"/>
        <end position="142"/>
    </location>
</feature>
<comment type="caution">
    <text evidence="9">The sequence shown here is derived from an EMBL/GenBank/DDBJ whole genome shotgun (WGS) entry which is preliminary data.</text>
</comment>
<proteinExistence type="inferred from homology"/>
<dbReference type="GO" id="GO:0005886">
    <property type="term" value="C:plasma membrane"/>
    <property type="evidence" value="ECO:0007669"/>
    <property type="project" value="UniProtKB-SubCell"/>
</dbReference>
<evidence type="ECO:0000256" key="3">
    <source>
        <dbReference type="ARBA" id="ARBA00022475"/>
    </source>
</evidence>
<evidence type="ECO:0000256" key="4">
    <source>
        <dbReference type="ARBA" id="ARBA00022692"/>
    </source>
</evidence>
<dbReference type="NCBIfam" id="NF006248">
    <property type="entry name" value="PRK08386.1"/>
    <property type="match status" value="1"/>
</dbReference>
<comment type="subcellular location">
    <subcellularLocation>
        <location evidence="1">Cell membrane</location>
        <topology evidence="1">Multi-pass membrane protein</topology>
    </subcellularLocation>
</comment>
<organism evidence="9 10">
    <name type="scientific">Candidatus Aquitaenariimonas noxiae</name>
    <dbReference type="NCBI Taxonomy" id="1974741"/>
    <lineage>
        <taxon>Bacteria</taxon>
        <taxon>Pseudomonadati</taxon>
        <taxon>Candidatus Omnitrophota</taxon>
        <taxon>Candidatus Aquitaenariimonas</taxon>
    </lineage>
</organism>
<dbReference type="Pfam" id="PF04039">
    <property type="entry name" value="MnhB"/>
    <property type="match status" value="1"/>
</dbReference>
<sequence>MNKTNEKGMSLIVKTITRLTVGIMLLYGIYIISHGHLTPGGGFAGGVIIALSFVNLMLAYGKEVTLKKLPKGVASFFEGMGAILFLGIALLGFTGGYFFFNFIAKGEPFRLFSAGIIPLFNIAISLKVGAGLFAIFISLVLLKIEAEKK</sequence>
<evidence type="ECO:0000256" key="6">
    <source>
        <dbReference type="ARBA" id="ARBA00023136"/>
    </source>
</evidence>
<feature type="transmembrane region" description="Helical" evidence="7">
    <location>
        <begin position="43"/>
        <end position="61"/>
    </location>
</feature>
<dbReference type="PANTHER" id="PTHR33932">
    <property type="entry name" value="NA(+)/H(+) ANTIPORTER SUBUNIT B"/>
    <property type="match status" value="1"/>
</dbReference>
<evidence type="ECO:0000256" key="5">
    <source>
        <dbReference type="ARBA" id="ARBA00022989"/>
    </source>
</evidence>
<reference evidence="9 10" key="1">
    <citation type="submission" date="2017-09" db="EMBL/GenBank/DDBJ databases">
        <title>Depth-based differentiation of microbial function through sediment-hosted aquifers and enrichment of novel symbionts in the deep terrestrial subsurface.</title>
        <authorList>
            <person name="Probst A.J."/>
            <person name="Ladd B."/>
            <person name="Jarett J.K."/>
            <person name="Geller-Mcgrath D.E."/>
            <person name="Sieber C.M."/>
            <person name="Emerson J.B."/>
            <person name="Anantharaman K."/>
            <person name="Thomas B.C."/>
            <person name="Malmstrom R."/>
            <person name="Stieglmeier M."/>
            <person name="Klingl A."/>
            <person name="Woyke T."/>
            <person name="Ryan C.M."/>
            <person name="Banfield J.F."/>
        </authorList>
    </citation>
    <scope>NUCLEOTIDE SEQUENCE [LARGE SCALE GENOMIC DNA]</scope>
    <source>
        <strain evidence="9">CG07_land_8_20_14_0_80_42_15</strain>
    </source>
</reference>
<feature type="transmembrane region" description="Helical" evidence="7">
    <location>
        <begin position="12"/>
        <end position="31"/>
    </location>
</feature>
<feature type="transmembrane region" description="Helical" evidence="7">
    <location>
        <begin position="82"/>
        <end position="104"/>
    </location>
</feature>
<evidence type="ECO:0000256" key="2">
    <source>
        <dbReference type="ARBA" id="ARBA00009425"/>
    </source>
</evidence>
<accession>A0A2J0KVB5</accession>
<name>A0A2J0KVB5_9BACT</name>
<keyword evidence="4 7" id="KW-0812">Transmembrane</keyword>
<evidence type="ECO:0000313" key="9">
    <source>
        <dbReference type="EMBL" id="PIU41729.1"/>
    </source>
</evidence>
<comment type="similarity">
    <text evidence="2">Belongs to the CPA3 antiporters (TC 2.A.63) subunit B family.</text>
</comment>
<dbReference type="InterPro" id="IPR007182">
    <property type="entry name" value="MnhB"/>
</dbReference>
<dbReference type="EMBL" id="PEWV01000037">
    <property type="protein sequence ID" value="PIU41729.1"/>
    <property type="molecule type" value="Genomic_DNA"/>
</dbReference>
<evidence type="ECO:0000256" key="1">
    <source>
        <dbReference type="ARBA" id="ARBA00004651"/>
    </source>
</evidence>
<gene>
    <name evidence="9" type="ORF">COS99_03985</name>
</gene>
<dbReference type="InterPro" id="IPR050622">
    <property type="entry name" value="CPA3_antiporter_subunitB"/>
</dbReference>
<evidence type="ECO:0000313" key="10">
    <source>
        <dbReference type="Proteomes" id="UP000230052"/>
    </source>
</evidence>
<dbReference type="Proteomes" id="UP000230052">
    <property type="component" value="Unassembled WGS sequence"/>
</dbReference>
<dbReference type="AlphaFoldDB" id="A0A2J0KVB5"/>
<feature type="domain" description="Na+/H+ antiporter MnhB subunit-related protein" evidence="8">
    <location>
        <begin position="12"/>
        <end position="132"/>
    </location>
</feature>